<evidence type="ECO:0000256" key="1">
    <source>
        <dbReference type="PROSITE-ProRule" id="PRU00182"/>
    </source>
</evidence>
<dbReference type="AlphaFoldDB" id="A0A4U9RA19"/>
<name>A0A4U9RA19_HATHI</name>
<dbReference type="Pfam" id="PF17774">
    <property type="entry name" value="YlmH_RBD"/>
    <property type="match status" value="1"/>
</dbReference>
<evidence type="ECO:0000313" key="4">
    <source>
        <dbReference type="Proteomes" id="UP000308489"/>
    </source>
</evidence>
<dbReference type="InterPro" id="IPR040591">
    <property type="entry name" value="RqcP2_RBD"/>
</dbReference>
<dbReference type="KEGG" id="hhw:NCTC503_01161"/>
<dbReference type="Gene3D" id="3.30.1370.160">
    <property type="match status" value="1"/>
</dbReference>
<dbReference type="Proteomes" id="UP000308489">
    <property type="component" value="Chromosome 1"/>
</dbReference>
<proteinExistence type="predicted"/>
<keyword evidence="1" id="KW-0694">RNA-binding</keyword>
<organism evidence="3 4">
    <name type="scientific">Hathewaya histolytica</name>
    <name type="common">Clostridium histolyticum</name>
    <dbReference type="NCBI Taxonomy" id="1498"/>
    <lineage>
        <taxon>Bacteria</taxon>
        <taxon>Bacillati</taxon>
        <taxon>Bacillota</taxon>
        <taxon>Clostridia</taxon>
        <taxon>Eubacteriales</taxon>
        <taxon>Clostridiaceae</taxon>
        <taxon>Hathewaya</taxon>
    </lineage>
</organism>
<dbReference type="GO" id="GO:0003723">
    <property type="term" value="F:RNA binding"/>
    <property type="evidence" value="ECO:0007669"/>
    <property type="project" value="UniProtKB-KW"/>
</dbReference>
<reference evidence="3 4" key="1">
    <citation type="submission" date="2019-05" db="EMBL/GenBank/DDBJ databases">
        <authorList>
            <consortium name="Pathogen Informatics"/>
        </authorList>
    </citation>
    <scope>NUCLEOTIDE SEQUENCE [LARGE SCALE GENOMIC DNA]</scope>
    <source>
        <strain evidence="3 4">NCTC503</strain>
    </source>
</reference>
<dbReference type="OrthoDB" id="9812787at2"/>
<dbReference type="SUPFAM" id="SSF55174">
    <property type="entry name" value="Alpha-L RNA-binding motif"/>
    <property type="match status" value="1"/>
</dbReference>
<dbReference type="PROSITE" id="PS50889">
    <property type="entry name" value="S4"/>
    <property type="match status" value="1"/>
</dbReference>
<dbReference type="InterPro" id="IPR012677">
    <property type="entry name" value="Nucleotide-bd_a/b_plait_sf"/>
</dbReference>
<keyword evidence="4" id="KW-1185">Reference proteome</keyword>
<sequence length="257" mass="29787">MNKKEFIKFFNCTDEELLGRIYDKIHLCIKTNKSVSVNEFLPPAIWSNLQEVSQELGVSVAYWKSFDECEKRFAIFYIEYLYEDFPINILRIKNKSKFTKLRHKDYLGAIMSLGIKRTKLGDLVVNSDCAYVPIVQEMNSYIVNNLAHINNCPCIIESYNYNDIEFPQSEFSSLDLISTSLRLDCVISSITKQSRNLSNELLAKGRVLLNYGECKRKDKLIKENDIVTIKGYGKYKIRGIVGSTQKNRLKINVLEFK</sequence>
<accession>A0A4U9RA19</accession>
<dbReference type="RefSeq" id="WP_138209852.1">
    <property type="nucleotide sequence ID" value="NZ_CBCRUQ010000004.1"/>
</dbReference>
<evidence type="ECO:0000313" key="3">
    <source>
        <dbReference type="EMBL" id="VTQ87956.1"/>
    </source>
</evidence>
<feature type="domain" description="RNA-binding S4" evidence="2">
    <location>
        <begin position="181"/>
        <end position="238"/>
    </location>
</feature>
<protein>
    <submittedName>
        <fullName evidence="3">RNA binding protein</fullName>
    </submittedName>
</protein>
<dbReference type="SMART" id="SM00363">
    <property type="entry name" value="S4"/>
    <property type="match status" value="1"/>
</dbReference>
<evidence type="ECO:0000259" key="2">
    <source>
        <dbReference type="SMART" id="SM00363"/>
    </source>
</evidence>
<dbReference type="InterPro" id="IPR002942">
    <property type="entry name" value="S4_RNA-bd"/>
</dbReference>
<dbReference type="EMBL" id="LR590481">
    <property type="protein sequence ID" value="VTQ87956.1"/>
    <property type="molecule type" value="Genomic_DNA"/>
</dbReference>
<dbReference type="Gene3D" id="3.30.70.330">
    <property type="match status" value="1"/>
</dbReference>
<gene>
    <name evidence="3" type="ORF">NCTC503_01161</name>
</gene>